<protein>
    <submittedName>
        <fullName evidence="2">Unannotated protein</fullName>
    </submittedName>
</protein>
<dbReference type="Gene3D" id="1.10.30.50">
    <property type="match status" value="1"/>
</dbReference>
<dbReference type="GO" id="GO:0003676">
    <property type="term" value="F:nucleic acid binding"/>
    <property type="evidence" value="ECO:0007669"/>
    <property type="project" value="InterPro"/>
</dbReference>
<gene>
    <name evidence="2" type="ORF">UFOPK3674_00768</name>
</gene>
<proteinExistence type="predicted"/>
<dbReference type="CDD" id="cd00085">
    <property type="entry name" value="HNHc"/>
    <property type="match status" value="1"/>
</dbReference>
<dbReference type="AlphaFoldDB" id="A0A6J7I1H5"/>
<dbReference type="GO" id="GO:0008270">
    <property type="term" value="F:zinc ion binding"/>
    <property type="evidence" value="ECO:0007669"/>
    <property type="project" value="InterPro"/>
</dbReference>
<evidence type="ECO:0000259" key="1">
    <source>
        <dbReference type="SMART" id="SM00507"/>
    </source>
</evidence>
<dbReference type="GO" id="GO:0004519">
    <property type="term" value="F:endonuclease activity"/>
    <property type="evidence" value="ECO:0007669"/>
    <property type="project" value="InterPro"/>
</dbReference>
<dbReference type="InterPro" id="IPR002711">
    <property type="entry name" value="HNH"/>
</dbReference>
<feature type="domain" description="HNH nuclease" evidence="1">
    <location>
        <begin position="66"/>
        <end position="117"/>
    </location>
</feature>
<dbReference type="SMART" id="SM00507">
    <property type="entry name" value="HNHc"/>
    <property type="match status" value="1"/>
</dbReference>
<name>A0A6J7I1H5_9ZZZZ</name>
<accession>A0A6J7I1H5</accession>
<organism evidence="2">
    <name type="scientific">freshwater metagenome</name>
    <dbReference type="NCBI Taxonomy" id="449393"/>
    <lineage>
        <taxon>unclassified sequences</taxon>
        <taxon>metagenomes</taxon>
        <taxon>ecological metagenomes</taxon>
    </lineage>
</organism>
<reference evidence="2" key="1">
    <citation type="submission" date="2020-05" db="EMBL/GenBank/DDBJ databases">
        <authorList>
            <person name="Chiriac C."/>
            <person name="Salcher M."/>
            <person name="Ghai R."/>
            <person name="Kavagutti S V."/>
        </authorList>
    </citation>
    <scope>NUCLEOTIDE SEQUENCE</scope>
</reference>
<dbReference type="Pfam" id="PF01844">
    <property type="entry name" value="HNH"/>
    <property type="match status" value="1"/>
</dbReference>
<dbReference type="InterPro" id="IPR003615">
    <property type="entry name" value="HNH_nuc"/>
</dbReference>
<evidence type="ECO:0000313" key="2">
    <source>
        <dbReference type="EMBL" id="CAB4924605.1"/>
    </source>
</evidence>
<sequence length="126" mass="14203">MPTARICLDCNVLFPDDRTIRTFGRCPACRRAYVKRQAARPRKHTRRATPARAAAQGFYSSTAWKKARNLARKRDGVCTSCGTSADLTVHHVLARKTHPELELHVDNLTTMCRSCHGALENATRKR</sequence>
<dbReference type="EMBL" id="CAFBMX010000003">
    <property type="protein sequence ID" value="CAB4924605.1"/>
    <property type="molecule type" value="Genomic_DNA"/>
</dbReference>